<dbReference type="Proteomes" id="UP000769617">
    <property type="component" value="Unassembled WGS sequence"/>
</dbReference>
<accession>A0ABS6ZQ38</accession>
<dbReference type="PANTHER" id="PTHR43777">
    <property type="entry name" value="MOLYBDENUM COFACTOR CYTIDYLYLTRANSFERASE"/>
    <property type="match status" value="1"/>
</dbReference>
<protein>
    <submittedName>
        <fullName evidence="3">Nucleotidyltransferase family protein</fullName>
    </submittedName>
</protein>
<dbReference type="InterPro" id="IPR025877">
    <property type="entry name" value="MobA-like_NTP_Trfase"/>
</dbReference>
<proteinExistence type="predicted"/>
<dbReference type="InterPro" id="IPR029044">
    <property type="entry name" value="Nucleotide-diphossugar_trans"/>
</dbReference>
<evidence type="ECO:0000259" key="2">
    <source>
        <dbReference type="Pfam" id="PF12804"/>
    </source>
</evidence>
<dbReference type="Pfam" id="PF12804">
    <property type="entry name" value="NTP_transf_3"/>
    <property type="match status" value="1"/>
</dbReference>
<feature type="domain" description="MobA-like NTP transferase" evidence="2">
    <location>
        <begin position="8"/>
        <end position="169"/>
    </location>
</feature>
<comment type="caution">
    <text evidence="3">The sequence shown here is derived from an EMBL/GenBank/DDBJ whole genome shotgun (WGS) entry which is preliminary data.</text>
</comment>
<organism evidence="3 4">
    <name type="scientific">Billgrantia antri</name>
    <dbReference type="NCBI Taxonomy" id="2846777"/>
    <lineage>
        <taxon>Bacteria</taxon>
        <taxon>Pseudomonadati</taxon>
        <taxon>Pseudomonadota</taxon>
        <taxon>Gammaproteobacteria</taxon>
        <taxon>Oceanospirillales</taxon>
        <taxon>Halomonadaceae</taxon>
        <taxon>Billgrantia</taxon>
    </lineage>
</organism>
<evidence type="ECO:0000313" key="3">
    <source>
        <dbReference type="EMBL" id="MBW6391054.1"/>
    </source>
</evidence>
<reference evidence="3 4" key="1">
    <citation type="submission" date="2021-07" db="EMBL/GenBank/DDBJ databases">
        <authorList>
            <person name="So Y."/>
        </authorList>
    </citation>
    <scope>NUCLEOTIDE SEQUENCE [LARGE SCALE GENOMIC DNA]</scope>
    <source>
        <strain evidence="3 4">Y3S6</strain>
    </source>
</reference>
<dbReference type="SUPFAM" id="SSF53448">
    <property type="entry name" value="Nucleotide-diphospho-sugar transferases"/>
    <property type="match status" value="1"/>
</dbReference>
<dbReference type="Gene3D" id="3.90.550.10">
    <property type="entry name" value="Spore Coat Polysaccharide Biosynthesis Protein SpsA, Chain A"/>
    <property type="match status" value="1"/>
</dbReference>
<name>A0ABS6ZQ38_9GAMM</name>
<evidence type="ECO:0000256" key="1">
    <source>
        <dbReference type="ARBA" id="ARBA00022842"/>
    </source>
</evidence>
<keyword evidence="4" id="KW-1185">Reference proteome</keyword>
<evidence type="ECO:0000313" key="4">
    <source>
        <dbReference type="Proteomes" id="UP000769617"/>
    </source>
</evidence>
<dbReference type="PANTHER" id="PTHR43777:SF1">
    <property type="entry name" value="MOLYBDENUM COFACTOR CYTIDYLYLTRANSFERASE"/>
    <property type="match status" value="1"/>
</dbReference>
<gene>
    <name evidence="3" type="ORF">KPL81_07785</name>
</gene>
<keyword evidence="1" id="KW-0460">Magnesium</keyword>
<sequence>MRSKHSLALIMAAGHSRRFGSDKRLARLADGRTLLATTLAAAMDAFEQVRVVVNTRVAPADLGIPEAVALVIRPAAPVGLGGSIAHAFRELDQPLSRCGYHSVAIWLGDMPWVRPETCQRLARRAAADTIVRPLYRDMPGHPVFFGRDFWPALAANQDDLGARPVIARFADRVIAVPVADPGVIRDIDYPSAMPGPESAP</sequence>
<dbReference type="RefSeq" id="WP_219791318.1">
    <property type="nucleotide sequence ID" value="NZ_JAHYCA010000002.1"/>
</dbReference>
<dbReference type="CDD" id="cd04182">
    <property type="entry name" value="GT_2_like_f"/>
    <property type="match status" value="1"/>
</dbReference>
<dbReference type="EMBL" id="JAHYCA010000002">
    <property type="protein sequence ID" value="MBW6391054.1"/>
    <property type="molecule type" value="Genomic_DNA"/>
</dbReference>